<organism evidence="3 4">
    <name type="scientific">Saccharothrix yanglingensis</name>
    <dbReference type="NCBI Taxonomy" id="659496"/>
    <lineage>
        <taxon>Bacteria</taxon>
        <taxon>Bacillati</taxon>
        <taxon>Actinomycetota</taxon>
        <taxon>Actinomycetes</taxon>
        <taxon>Pseudonocardiales</taxon>
        <taxon>Pseudonocardiaceae</taxon>
        <taxon>Saccharothrix</taxon>
    </lineage>
</organism>
<dbReference type="Proteomes" id="UP001225605">
    <property type="component" value="Unassembled WGS sequence"/>
</dbReference>
<comment type="caution">
    <text evidence="3">The sequence shown here is derived from an EMBL/GenBank/DDBJ whole genome shotgun (WGS) entry which is preliminary data.</text>
</comment>
<feature type="region of interest" description="Disordered" evidence="1">
    <location>
        <begin position="129"/>
        <end position="156"/>
    </location>
</feature>
<reference evidence="3 4" key="1">
    <citation type="submission" date="2017-06" db="EMBL/GenBank/DDBJ databases">
        <title>Cultured bacterium strain Saccharothrix yanglingensis Hhs.015.</title>
        <authorList>
            <person name="Xia Y."/>
        </authorList>
    </citation>
    <scope>NUCLEOTIDE SEQUENCE [LARGE SCALE GENOMIC DNA]</scope>
    <source>
        <strain evidence="3 4">Hhs.015</strain>
    </source>
</reference>
<feature type="compositionally biased region" description="Basic and acidic residues" evidence="1">
    <location>
        <begin position="359"/>
        <end position="371"/>
    </location>
</feature>
<feature type="region of interest" description="Disordered" evidence="1">
    <location>
        <begin position="172"/>
        <end position="202"/>
    </location>
</feature>
<keyword evidence="4" id="KW-1185">Reference proteome</keyword>
<sequence length="478" mass="52842">MSQAGVPPRPHTGHEGGNEHGKQHGRAEVRRRRARRRVHPGVPRPRRLRLVPGGPRSARRPAGGVRPHRVGAGRRGRPGPRRRAGGEPRRRHAHLLLGRRAPPRRTAGRLIAAACEHVTRIRARWARCRKARRATSRPRQCPSPPPVAPGRQPTAAEDRWALVASRWEKVEVRNANHDPGSTGDGKPPSGPRQGRPPRGAQVDILPIAVIRDADSPRVAGEDPEHVKLLAGLDVELPPIVVHHTTMRVVDGMHRLAAAKLRGRKTIEVTFFRGDADEAFVEAVRSNVSHGLPLSLADRRAAATRILRLHAQWSDRMIAGMVGLSPKTVGAIRRSSEELPHLTARIGRDGRVRGPRLPRARPEARPGEDDGAGRAAPATALVPEARSRSTDVDRHSRDVEQLKRTYRLLCQDPSLRMTESGRLLLRLLHLHLVGIREWEQLLETVPPHRVESVAHLAGECARTWLDFADRIARQSAGVS</sequence>
<feature type="compositionally biased region" description="Basic and acidic residues" evidence="1">
    <location>
        <begin position="12"/>
        <end position="28"/>
    </location>
</feature>
<dbReference type="InterPro" id="IPR036086">
    <property type="entry name" value="ParB/Sulfiredoxin_sf"/>
</dbReference>
<protein>
    <recommendedName>
        <fullName evidence="2">ParB-like N-terminal domain-containing protein</fullName>
    </recommendedName>
</protein>
<dbReference type="Gene3D" id="3.90.1530.10">
    <property type="entry name" value="Conserved hypothetical protein from pyrococcus furiosus pfu- 392566-001, ParB domain"/>
    <property type="match status" value="1"/>
</dbReference>
<dbReference type="EMBL" id="NSDM01000002">
    <property type="protein sequence ID" value="MDQ2583486.1"/>
    <property type="molecule type" value="Genomic_DNA"/>
</dbReference>
<evidence type="ECO:0000313" key="3">
    <source>
        <dbReference type="EMBL" id="MDQ2583486.1"/>
    </source>
</evidence>
<feature type="compositionally biased region" description="Basic residues" evidence="1">
    <location>
        <begin position="29"/>
        <end position="49"/>
    </location>
</feature>
<evidence type="ECO:0000313" key="4">
    <source>
        <dbReference type="Proteomes" id="UP001225605"/>
    </source>
</evidence>
<dbReference type="SMART" id="SM00470">
    <property type="entry name" value="ParB"/>
    <property type="match status" value="1"/>
</dbReference>
<gene>
    <name evidence="3" type="ORF">CKY47_05725</name>
</gene>
<feature type="region of interest" description="Disordered" evidence="1">
    <location>
        <begin position="1"/>
        <end position="93"/>
    </location>
</feature>
<feature type="domain" description="ParB-like N-terminal" evidence="2">
    <location>
        <begin position="203"/>
        <end position="287"/>
    </location>
</feature>
<proteinExistence type="predicted"/>
<dbReference type="InterPro" id="IPR003115">
    <property type="entry name" value="ParB_N"/>
</dbReference>
<evidence type="ECO:0000256" key="1">
    <source>
        <dbReference type="SAM" id="MobiDB-lite"/>
    </source>
</evidence>
<feature type="compositionally biased region" description="Basic and acidic residues" evidence="1">
    <location>
        <begin position="384"/>
        <end position="396"/>
    </location>
</feature>
<dbReference type="SUPFAM" id="SSF110849">
    <property type="entry name" value="ParB/Sulfiredoxin"/>
    <property type="match status" value="1"/>
</dbReference>
<evidence type="ECO:0000259" key="2">
    <source>
        <dbReference type="SMART" id="SM00470"/>
    </source>
</evidence>
<feature type="compositionally biased region" description="Low complexity" evidence="1">
    <location>
        <begin position="50"/>
        <end position="65"/>
    </location>
</feature>
<feature type="region of interest" description="Disordered" evidence="1">
    <location>
        <begin position="348"/>
        <end position="396"/>
    </location>
</feature>
<accession>A0ABU0WUG6</accession>
<name>A0ABU0WUG6_9PSEU</name>
<feature type="compositionally biased region" description="Basic residues" evidence="1">
    <location>
        <begin position="66"/>
        <end position="93"/>
    </location>
</feature>